<dbReference type="Pfam" id="PF18565">
    <property type="entry name" value="Glyco_hydro2_C5"/>
    <property type="match status" value="1"/>
</dbReference>
<dbReference type="InterPro" id="IPR006101">
    <property type="entry name" value="Glyco_hydro_2"/>
</dbReference>
<keyword evidence="4" id="KW-0812">Transmembrane</keyword>
<organism evidence="10 11">
    <name type="scientific">Sphingobacterium micropteri</name>
    <dbReference type="NCBI Taxonomy" id="2763501"/>
    <lineage>
        <taxon>Bacteria</taxon>
        <taxon>Pseudomonadati</taxon>
        <taxon>Bacteroidota</taxon>
        <taxon>Sphingobacteriia</taxon>
        <taxon>Sphingobacteriales</taxon>
        <taxon>Sphingobacteriaceae</taxon>
        <taxon>Sphingobacterium</taxon>
    </lineage>
</organism>
<dbReference type="Gene3D" id="2.60.120.260">
    <property type="entry name" value="Galactose-binding domain-like"/>
    <property type="match status" value="1"/>
</dbReference>
<dbReference type="Pfam" id="PF16355">
    <property type="entry name" value="DUF4982"/>
    <property type="match status" value="1"/>
</dbReference>
<dbReference type="Pfam" id="PF02836">
    <property type="entry name" value="Glyco_hydro_2_C"/>
    <property type="match status" value="1"/>
</dbReference>
<comment type="caution">
    <text evidence="10">The sequence shown here is derived from an EMBL/GenBank/DDBJ whole genome shotgun (WGS) entry which is preliminary data.</text>
</comment>
<feature type="domain" description="DUF4982" evidence="8">
    <location>
        <begin position="639"/>
        <end position="697"/>
    </location>
</feature>
<keyword evidence="4" id="KW-0472">Membrane</keyword>
<dbReference type="InterPro" id="IPR036156">
    <property type="entry name" value="Beta-gal/glucu_dom_sf"/>
</dbReference>
<dbReference type="InterPro" id="IPR006102">
    <property type="entry name" value="Ig-like_GH2"/>
</dbReference>
<dbReference type="Pfam" id="PF02837">
    <property type="entry name" value="Glyco_hydro_2_N"/>
    <property type="match status" value="1"/>
</dbReference>
<dbReference type="PANTHER" id="PTHR42732">
    <property type="entry name" value="BETA-GALACTOSIDASE"/>
    <property type="match status" value="1"/>
</dbReference>
<feature type="transmembrane region" description="Helical" evidence="4">
    <location>
        <begin position="7"/>
        <end position="29"/>
    </location>
</feature>
<dbReference type="InterPro" id="IPR008979">
    <property type="entry name" value="Galactose-bd-like_sf"/>
</dbReference>
<dbReference type="PANTHER" id="PTHR42732:SF1">
    <property type="entry name" value="BETA-MANNOSIDASE"/>
    <property type="match status" value="1"/>
</dbReference>
<dbReference type="Gene3D" id="3.20.20.80">
    <property type="entry name" value="Glycosidases"/>
    <property type="match status" value="1"/>
</dbReference>
<dbReference type="Pfam" id="PF00703">
    <property type="entry name" value="Glyco_hydro_2"/>
    <property type="match status" value="1"/>
</dbReference>
<feature type="domain" description="Glycoside hydrolase family 2 immunoglobulin-like beta-sandwich" evidence="5">
    <location>
        <begin position="197"/>
        <end position="304"/>
    </location>
</feature>
<proteinExistence type="inferred from homology"/>
<evidence type="ECO:0000256" key="1">
    <source>
        <dbReference type="ARBA" id="ARBA00007401"/>
    </source>
</evidence>
<evidence type="ECO:0000256" key="4">
    <source>
        <dbReference type="SAM" id="Phobius"/>
    </source>
</evidence>
<dbReference type="RefSeq" id="WP_190993035.1">
    <property type="nucleotide sequence ID" value="NZ_JACOIK010000002.1"/>
</dbReference>
<evidence type="ECO:0000259" key="9">
    <source>
        <dbReference type="Pfam" id="PF18565"/>
    </source>
</evidence>
<name>A0ABR7YL23_9SPHI</name>
<evidence type="ECO:0000256" key="3">
    <source>
        <dbReference type="ARBA" id="ARBA00023295"/>
    </source>
</evidence>
<sequence>MYKIKSVNSVVLGLCVVVWIGIIGIGVALGQSPKVIDFNMGWSFRLDSVSDYRDQGVDYQDWRQLNLPHDWSIELPFDSLSAGSSGTGYLSGGVGWYKKMFTLSETERSKRVYIEFGGIYENSEVWINNTYLGHRPNGYVPIVYDLTAYVNKNGEPNVITVKVDNSKQPNSRFYTGSGIYRNVKLFFTSDVTIAYNSTFITTPVINEQQAKIKIQLEIVNHLARRQNDITVETQVYDPQGDLVSQEQTKELRIHGGVNQFVEQNLTVAQPLLWSPDTPHLYRAVTIIRQGKRELDRYTSVFGIRSFHFDAAQGFFLNGQSLKIRGVCLHSDLGALGMAFNRSAAKRQLQIMKDMGVNGIRTSHNPTATEFLDLCDEFGFIVMSETFDVWKHPKNPYDYHLYWDEWYERDLVDHIKRDRNHPSLFIWCLGNEAQEQWHDPELGSAIPVRLAAIVDSLDGTRPTTIANNEMSKDNPVLMTTAIDIVGYNYNHQKWLSFPQEHPGRKLIVTESTSALESRGQYDLVPMDSIRKWPVRWDIPFDGGNEDKSISAYDHVHTPWGSTHEESLRVFETYSHVSGMYVWTGFDYLGEPTPYTWPARSSYFGIVDLAGFPKDVYYLYQSVWTETPVLHILPHWNWQHGDTIDVVTYYNQADEVELFVNDVSKGRKAKEKNNLHVSWAVPYEAGSLTAIAYQDGVEVRRTTRHTTGEAVSLVIKSKQDTFDTAHEELAFLEVLAIDVGGNEVSHFNEWVNVDIQGGGRVVATDNGCPTDLMSFQSWTRKAYNGKLLVVVKGDTANEIIVSVHADGLKSGIRKLVMK</sequence>
<accession>A0ABR7YL23</accession>
<evidence type="ECO:0000259" key="5">
    <source>
        <dbReference type="Pfam" id="PF00703"/>
    </source>
</evidence>
<protein>
    <submittedName>
        <fullName evidence="10">Glycoside hydrolase family 2 protein</fullName>
    </submittedName>
</protein>
<keyword evidence="3" id="KW-0326">Glycosidase</keyword>
<feature type="domain" description="Glycosyl hydrolases family 2 sugar binding" evidence="7">
    <location>
        <begin position="93"/>
        <end position="186"/>
    </location>
</feature>
<evidence type="ECO:0000313" key="11">
    <source>
        <dbReference type="Proteomes" id="UP000602759"/>
    </source>
</evidence>
<dbReference type="InterPro" id="IPR051913">
    <property type="entry name" value="GH2_Domain-Containing"/>
</dbReference>
<dbReference type="Proteomes" id="UP000602759">
    <property type="component" value="Unassembled WGS sequence"/>
</dbReference>
<evidence type="ECO:0000313" key="10">
    <source>
        <dbReference type="EMBL" id="MBD1432014.1"/>
    </source>
</evidence>
<evidence type="ECO:0000259" key="7">
    <source>
        <dbReference type="Pfam" id="PF02837"/>
    </source>
</evidence>
<evidence type="ECO:0000259" key="8">
    <source>
        <dbReference type="Pfam" id="PF16355"/>
    </source>
</evidence>
<dbReference type="GO" id="GO:0016787">
    <property type="term" value="F:hydrolase activity"/>
    <property type="evidence" value="ECO:0007669"/>
    <property type="project" value="UniProtKB-KW"/>
</dbReference>
<dbReference type="InterPro" id="IPR013783">
    <property type="entry name" value="Ig-like_fold"/>
</dbReference>
<evidence type="ECO:0000256" key="2">
    <source>
        <dbReference type="ARBA" id="ARBA00022801"/>
    </source>
</evidence>
<keyword evidence="2 10" id="KW-0378">Hydrolase</keyword>
<dbReference type="SUPFAM" id="SSF51445">
    <property type="entry name" value="(Trans)glycosidases"/>
    <property type="match status" value="1"/>
</dbReference>
<dbReference type="InterPro" id="IPR017853">
    <property type="entry name" value="GH"/>
</dbReference>
<keyword evidence="4" id="KW-1133">Transmembrane helix</keyword>
<feature type="domain" description="Glycoside hydrolase family 2 catalytic" evidence="6">
    <location>
        <begin position="313"/>
        <end position="508"/>
    </location>
</feature>
<dbReference type="PRINTS" id="PR00132">
    <property type="entry name" value="GLHYDRLASE2"/>
</dbReference>
<dbReference type="SUPFAM" id="SSF49303">
    <property type="entry name" value="beta-Galactosidase/glucuronidase domain"/>
    <property type="match status" value="1"/>
</dbReference>
<dbReference type="InterPro" id="IPR006104">
    <property type="entry name" value="Glyco_hydro_2_N"/>
</dbReference>
<keyword evidence="11" id="KW-1185">Reference proteome</keyword>
<dbReference type="InterPro" id="IPR006103">
    <property type="entry name" value="Glyco_hydro_2_cat"/>
</dbReference>
<dbReference type="Gene3D" id="2.60.40.10">
    <property type="entry name" value="Immunoglobulins"/>
    <property type="match status" value="3"/>
</dbReference>
<dbReference type="SUPFAM" id="SSF49785">
    <property type="entry name" value="Galactose-binding domain-like"/>
    <property type="match status" value="1"/>
</dbReference>
<feature type="domain" description="Glycoside hydrolase family 2" evidence="9">
    <location>
        <begin position="712"/>
        <end position="808"/>
    </location>
</feature>
<dbReference type="InterPro" id="IPR032311">
    <property type="entry name" value="DUF4982"/>
</dbReference>
<dbReference type="EMBL" id="JACOIK010000002">
    <property type="protein sequence ID" value="MBD1432014.1"/>
    <property type="molecule type" value="Genomic_DNA"/>
</dbReference>
<reference evidence="10 11" key="1">
    <citation type="submission" date="2020-08" db="EMBL/GenBank/DDBJ databases">
        <title>Sphingobacterium sp. DN00404 isolated from aquaculture water.</title>
        <authorList>
            <person name="Zhang M."/>
        </authorList>
    </citation>
    <scope>NUCLEOTIDE SEQUENCE [LARGE SCALE GENOMIC DNA]</scope>
    <source>
        <strain evidence="10 11">DN00404</strain>
    </source>
</reference>
<evidence type="ECO:0000259" key="6">
    <source>
        <dbReference type="Pfam" id="PF02836"/>
    </source>
</evidence>
<gene>
    <name evidence="10" type="ORF">H8B06_04185</name>
</gene>
<comment type="similarity">
    <text evidence="1">Belongs to the glycosyl hydrolase 2 family.</text>
</comment>
<dbReference type="InterPro" id="IPR040605">
    <property type="entry name" value="Glyco_hydro2_dom5"/>
</dbReference>